<evidence type="ECO:0000313" key="3">
    <source>
        <dbReference type="Proteomes" id="UP000298471"/>
    </source>
</evidence>
<keyword evidence="3" id="KW-1185">Reference proteome</keyword>
<dbReference type="EMBL" id="SRMB01000002">
    <property type="protein sequence ID" value="TGE27438.1"/>
    <property type="molecule type" value="Genomic_DNA"/>
</dbReference>
<evidence type="ECO:0000256" key="1">
    <source>
        <dbReference type="SAM" id="MobiDB-lite"/>
    </source>
</evidence>
<name>A0A4Z0QBH5_9BACT</name>
<feature type="region of interest" description="Disordered" evidence="1">
    <location>
        <begin position="58"/>
        <end position="86"/>
    </location>
</feature>
<comment type="caution">
    <text evidence="2">The sequence shown here is derived from an EMBL/GenBank/DDBJ whole genome shotgun (WGS) entry which is preliminary data.</text>
</comment>
<protein>
    <submittedName>
        <fullName evidence="2">Uncharacterized protein</fullName>
    </submittedName>
</protein>
<sequence length="86" mass="8736">MKKNKKTKPAKKKSLLSGAAKSLKKLGKGRGLGKLSTTQKVVGGALLLGGIGYLAQRRRSGSAAPVTTDVDANTGETLLGTEGATV</sequence>
<accession>A0A4Z0QBH5</accession>
<dbReference type="RefSeq" id="WP_135395405.1">
    <property type="nucleotide sequence ID" value="NZ_SRMB01000002.1"/>
</dbReference>
<dbReference type="AlphaFoldDB" id="A0A4Z0QBH5"/>
<proteinExistence type="predicted"/>
<dbReference type="Proteomes" id="UP000298471">
    <property type="component" value="Unassembled WGS sequence"/>
</dbReference>
<feature type="compositionally biased region" description="Low complexity" evidence="1">
    <location>
        <begin position="74"/>
        <end position="86"/>
    </location>
</feature>
<organism evidence="2 3">
    <name type="scientific">Hymenobacter metallicola</name>
    <dbReference type="NCBI Taxonomy" id="2563114"/>
    <lineage>
        <taxon>Bacteria</taxon>
        <taxon>Pseudomonadati</taxon>
        <taxon>Bacteroidota</taxon>
        <taxon>Cytophagia</taxon>
        <taxon>Cytophagales</taxon>
        <taxon>Hymenobacteraceae</taxon>
        <taxon>Hymenobacter</taxon>
    </lineage>
</organism>
<gene>
    <name evidence="2" type="ORF">E5K02_13755</name>
</gene>
<reference evidence="2 3" key="1">
    <citation type="submission" date="2019-04" db="EMBL/GenBank/DDBJ databases">
        <authorList>
            <person name="Feng G."/>
            <person name="Zhang J."/>
            <person name="Zhu H."/>
        </authorList>
    </citation>
    <scope>NUCLEOTIDE SEQUENCE [LARGE SCALE GENOMIC DNA]</scope>
    <source>
        <strain evidence="2 3">9PBR-1</strain>
    </source>
</reference>
<evidence type="ECO:0000313" key="2">
    <source>
        <dbReference type="EMBL" id="TGE27438.1"/>
    </source>
</evidence>